<dbReference type="AlphaFoldDB" id="A0A4C1XQB3"/>
<dbReference type="Proteomes" id="UP000299102">
    <property type="component" value="Unassembled WGS sequence"/>
</dbReference>
<sequence length="105" mass="12165">MTIDDSHLPARRAAPRPQYYYVVRPLWEIAKYNMRLEFGCLRCGIWENGETCAGAPAGATRQFPVKEVVKETIRDFHDERFWATNNQGWFTILFKKPGTVCGRLV</sequence>
<evidence type="ECO:0000313" key="2">
    <source>
        <dbReference type="Proteomes" id="UP000299102"/>
    </source>
</evidence>
<organism evidence="1 2">
    <name type="scientific">Eumeta variegata</name>
    <name type="common">Bagworm moth</name>
    <name type="synonym">Eumeta japonica</name>
    <dbReference type="NCBI Taxonomy" id="151549"/>
    <lineage>
        <taxon>Eukaryota</taxon>
        <taxon>Metazoa</taxon>
        <taxon>Ecdysozoa</taxon>
        <taxon>Arthropoda</taxon>
        <taxon>Hexapoda</taxon>
        <taxon>Insecta</taxon>
        <taxon>Pterygota</taxon>
        <taxon>Neoptera</taxon>
        <taxon>Endopterygota</taxon>
        <taxon>Lepidoptera</taxon>
        <taxon>Glossata</taxon>
        <taxon>Ditrysia</taxon>
        <taxon>Tineoidea</taxon>
        <taxon>Psychidae</taxon>
        <taxon>Oiketicinae</taxon>
        <taxon>Eumeta</taxon>
    </lineage>
</organism>
<accession>A0A4C1XQB3</accession>
<reference evidence="1 2" key="1">
    <citation type="journal article" date="2019" name="Commun. Biol.">
        <title>The bagworm genome reveals a unique fibroin gene that provides high tensile strength.</title>
        <authorList>
            <person name="Kono N."/>
            <person name="Nakamura H."/>
            <person name="Ohtoshi R."/>
            <person name="Tomita M."/>
            <person name="Numata K."/>
            <person name="Arakawa K."/>
        </authorList>
    </citation>
    <scope>NUCLEOTIDE SEQUENCE [LARGE SCALE GENOMIC DNA]</scope>
</reference>
<dbReference type="EMBL" id="BGZK01000948">
    <property type="protein sequence ID" value="GBP66126.1"/>
    <property type="molecule type" value="Genomic_DNA"/>
</dbReference>
<keyword evidence="2" id="KW-1185">Reference proteome</keyword>
<name>A0A4C1XQB3_EUMVA</name>
<protein>
    <submittedName>
        <fullName evidence="1">Uncharacterized protein</fullName>
    </submittedName>
</protein>
<comment type="caution">
    <text evidence="1">The sequence shown here is derived from an EMBL/GenBank/DDBJ whole genome shotgun (WGS) entry which is preliminary data.</text>
</comment>
<proteinExistence type="predicted"/>
<evidence type="ECO:0000313" key="1">
    <source>
        <dbReference type="EMBL" id="GBP66126.1"/>
    </source>
</evidence>
<gene>
    <name evidence="1" type="ORF">EVAR_51295_1</name>
</gene>